<keyword evidence="2" id="KW-1185">Reference proteome</keyword>
<gene>
    <name evidence="1" type="ORF">X777_05663</name>
</gene>
<dbReference type="AlphaFoldDB" id="A0A026WE98"/>
<reference evidence="1 2" key="1">
    <citation type="journal article" date="2014" name="Curr. Biol.">
        <title>The genome of the clonal raider ant Cerapachys biroi.</title>
        <authorList>
            <person name="Oxley P.R."/>
            <person name="Ji L."/>
            <person name="Fetter-Pruneda I."/>
            <person name="McKenzie S.K."/>
            <person name="Li C."/>
            <person name="Hu H."/>
            <person name="Zhang G."/>
            <person name="Kronauer D.J."/>
        </authorList>
    </citation>
    <scope>NUCLEOTIDE SEQUENCE [LARGE SCALE GENOMIC DNA]</scope>
</reference>
<accession>A0A026WE98</accession>
<dbReference type="Proteomes" id="UP000053097">
    <property type="component" value="Unassembled WGS sequence"/>
</dbReference>
<evidence type="ECO:0000313" key="2">
    <source>
        <dbReference type="Proteomes" id="UP000053097"/>
    </source>
</evidence>
<evidence type="ECO:0000313" key="1">
    <source>
        <dbReference type="EMBL" id="EZA54430.1"/>
    </source>
</evidence>
<proteinExistence type="predicted"/>
<feature type="non-terminal residue" evidence="1">
    <location>
        <position position="47"/>
    </location>
</feature>
<dbReference type="EMBL" id="KK107250">
    <property type="protein sequence ID" value="EZA54430.1"/>
    <property type="molecule type" value="Genomic_DNA"/>
</dbReference>
<protein>
    <submittedName>
        <fullName evidence="1">Uncharacterized protein</fullName>
    </submittedName>
</protein>
<organism evidence="1 2">
    <name type="scientific">Ooceraea biroi</name>
    <name type="common">Clonal raider ant</name>
    <name type="synonym">Cerapachys biroi</name>
    <dbReference type="NCBI Taxonomy" id="2015173"/>
    <lineage>
        <taxon>Eukaryota</taxon>
        <taxon>Metazoa</taxon>
        <taxon>Ecdysozoa</taxon>
        <taxon>Arthropoda</taxon>
        <taxon>Hexapoda</taxon>
        <taxon>Insecta</taxon>
        <taxon>Pterygota</taxon>
        <taxon>Neoptera</taxon>
        <taxon>Endopterygota</taxon>
        <taxon>Hymenoptera</taxon>
        <taxon>Apocrita</taxon>
        <taxon>Aculeata</taxon>
        <taxon>Formicoidea</taxon>
        <taxon>Formicidae</taxon>
        <taxon>Dorylinae</taxon>
        <taxon>Ooceraea</taxon>
    </lineage>
</organism>
<sequence>MIRIVETFRIHRILLLAIGLWPFNQSKFVQLQLPLFVVVPNSFIIFQ</sequence>
<name>A0A026WE98_OOCBI</name>